<reference evidence="1" key="1">
    <citation type="submission" date="2018-04" db="EMBL/GenBank/DDBJ databases">
        <title>Transcriptome assembly of Sipha flava.</title>
        <authorList>
            <person name="Scully E.D."/>
            <person name="Geib S.M."/>
            <person name="Palmer N.A."/>
            <person name="Koch K."/>
            <person name="Bradshaw J."/>
            <person name="Heng-Moss T."/>
            <person name="Sarath G."/>
        </authorList>
    </citation>
    <scope>NUCLEOTIDE SEQUENCE</scope>
</reference>
<dbReference type="EMBL" id="GGMS01008703">
    <property type="protein sequence ID" value="MBY77906.1"/>
    <property type="molecule type" value="Transcribed_RNA"/>
</dbReference>
<dbReference type="AlphaFoldDB" id="A0A2S2QJJ4"/>
<accession>A0A2S2QJJ4</accession>
<gene>
    <name evidence="1" type="ORF">g.54766</name>
</gene>
<sequence>MKLQKSILFCLSSGRRDFNSCIRYAFNVKRRRRIRQTVEYGRSRPARRVDFCGLQTKLYRTRSMFSSEVRGRSERFCGHRQLLSWKVWNALSSRSFNSISSSKITLNGYCRIALIET</sequence>
<evidence type="ECO:0000313" key="1">
    <source>
        <dbReference type="EMBL" id="MBY77906.1"/>
    </source>
</evidence>
<proteinExistence type="predicted"/>
<name>A0A2S2QJJ4_9HEMI</name>
<protein>
    <submittedName>
        <fullName evidence="1">Uncharacterized protein</fullName>
    </submittedName>
</protein>
<organism evidence="1">
    <name type="scientific">Sipha flava</name>
    <name type="common">yellow sugarcane aphid</name>
    <dbReference type="NCBI Taxonomy" id="143950"/>
    <lineage>
        <taxon>Eukaryota</taxon>
        <taxon>Metazoa</taxon>
        <taxon>Ecdysozoa</taxon>
        <taxon>Arthropoda</taxon>
        <taxon>Hexapoda</taxon>
        <taxon>Insecta</taxon>
        <taxon>Pterygota</taxon>
        <taxon>Neoptera</taxon>
        <taxon>Paraneoptera</taxon>
        <taxon>Hemiptera</taxon>
        <taxon>Sternorrhyncha</taxon>
        <taxon>Aphidomorpha</taxon>
        <taxon>Aphidoidea</taxon>
        <taxon>Aphididae</taxon>
        <taxon>Sipha</taxon>
    </lineage>
</organism>